<comment type="caution">
    <text evidence="2">The sequence shown here is derived from an EMBL/GenBank/DDBJ whole genome shotgun (WGS) entry which is preliminary data.</text>
</comment>
<proteinExistence type="predicted"/>
<sequence>MFVDHTPETAPPAARRAMAATARRLGYLPAPVARMAAAPELLDGFLRLRDLFDATTLDPLARETLIMTIATRNGCHVCVAMHTAKLTALDADTALVAALRAGTALPESRLEALRRFTLDVLEHAGDVDAERLEAFLANGFTHRQALEVVLGIGTYTLSTLANRLTAAPLDEQLAPFAWHGAPPLTGPAR</sequence>
<keyword evidence="2" id="KW-0575">Peroxidase</keyword>
<protein>
    <submittedName>
        <fullName evidence="2">Alkylhydroperoxidase</fullName>
    </submittedName>
</protein>
<feature type="domain" description="Carboxymuconolactone decarboxylase-like" evidence="1">
    <location>
        <begin position="39"/>
        <end position="99"/>
    </location>
</feature>
<evidence type="ECO:0000313" key="2">
    <source>
        <dbReference type="EMBL" id="OLF17962.1"/>
    </source>
</evidence>
<dbReference type="Proteomes" id="UP000185596">
    <property type="component" value="Unassembled WGS sequence"/>
</dbReference>
<keyword evidence="2" id="KW-0560">Oxidoreductase</keyword>
<gene>
    <name evidence="2" type="ORF">BU204_09135</name>
</gene>
<dbReference type="InterPro" id="IPR029032">
    <property type="entry name" value="AhpD-like"/>
</dbReference>
<dbReference type="PANTHER" id="PTHR35446:SF3">
    <property type="entry name" value="CMD DOMAIN-CONTAINING PROTEIN"/>
    <property type="match status" value="1"/>
</dbReference>
<evidence type="ECO:0000313" key="3">
    <source>
        <dbReference type="Proteomes" id="UP000185596"/>
    </source>
</evidence>
<dbReference type="Gene3D" id="1.20.1290.10">
    <property type="entry name" value="AhpD-like"/>
    <property type="match status" value="1"/>
</dbReference>
<dbReference type="PANTHER" id="PTHR35446">
    <property type="entry name" value="SI:CH211-175M2.5"/>
    <property type="match status" value="1"/>
</dbReference>
<dbReference type="InterPro" id="IPR003779">
    <property type="entry name" value="CMD-like"/>
</dbReference>
<name>A0A1Q8CUD2_9PSEU</name>
<evidence type="ECO:0000259" key="1">
    <source>
        <dbReference type="Pfam" id="PF02627"/>
    </source>
</evidence>
<dbReference type="SUPFAM" id="SSF69118">
    <property type="entry name" value="AhpD-like"/>
    <property type="match status" value="1"/>
</dbReference>
<accession>A0A1Q8CUD2</accession>
<dbReference type="STRING" id="1912961.BU204_09135"/>
<organism evidence="2 3">
    <name type="scientific">Actinophytocola xanthii</name>
    <dbReference type="NCBI Taxonomy" id="1912961"/>
    <lineage>
        <taxon>Bacteria</taxon>
        <taxon>Bacillati</taxon>
        <taxon>Actinomycetota</taxon>
        <taxon>Actinomycetes</taxon>
        <taxon>Pseudonocardiales</taxon>
        <taxon>Pseudonocardiaceae</taxon>
    </lineage>
</organism>
<dbReference type="Pfam" id="PF02627">
    <property type="entry name" value="CMD"/>
    <property type="match status" value="1"/>
</dbReference>
<dbReference type="EMBL" id="MSIE01000013">
    <property type="protein sequence ID" value="OLF17962.1"/>
    <property type="molecule type" value="Genomic_DNA"/>
</dbReference>
<keyword evidence="3" id="KW-1185">Reference proteome</keyword>
<dbReference type="GO" id="GO:0051920">
    <property type="term" value="F:peroxiredoxin activity"/>
    <property type="evidence" value="ECO:0007669"/>
    <property type="project" value="InterPro"/>
</dbReference>
<reference evidence="2 3" key="1">
    <citation type="submission" date="2016-12" db="EMBL/GenBank/DDBJ databases">
        <title>The draft genome sequence of Actinophytocola sp. 11-183.</title>
        <authorList>
            <person name="Wang W."/>
            <person name="Yuan L."/>
        </authorList>
    </citation>
    <scope>NUCLEOTIDE SEQUENCE [LARGE SCALE GENOMIC DNA]</scope>
    <source>
        <strain evidence="2 3">11-183</strain>
    </source>
</reference>
<dbReference type="AlphaFoldDB" id="A0A1Q8CUD2"/>
<dbReference type="RefSeq" id="WP_075125157.1">
    <property type="nucleotide sequence ID" value="NZ_MSIE01000013.1"/>
</dbReference>